<dbReference type="EMBL" id="FTOR01000001">
    <property type="protein sequence ID" value="SIS82995.1"/>
    <property type="molecule type" value="Genomic_DNA"/>
</dbReference>
<dbReference type="Gene3D" id="3.55.50.30">
    <property type="match status" value="1"/>
</dbReference>
<keyword evidence="5" id="KW-1185">Reference proteome</keyword>
<dbReference type="PANTHER" id="PTHR30273">
    <property type="entry name" value="PERIPLASMIC SIGNAL SENSOR AND SIGMA FACTOR ACTIVATOR FECR-RELATED"/>
    <property type="match status" value="1"/>
</dbReference>
<gene>
    <name evidence="4" type="ORF">SAMN05421788_1011468</name>
</gene>
<sequence length="391" mass="43069">MDRTRIEYLLGRLSAGKLNEEEMEELNQLVSGKQRADFEAHVAEMMAAEDRGAALTDNVLYDTVFEKIMQADKPARVVKASFFRRNQRWLSAAAVFLFLVGGTYLFFGHNGVKSPTASVTLKKPEKEPGRNTAILTLADNSTVDLGSNGDRVIGNQGGAQVLMKDGKLAYKQNAAGAAVAYNSITTPRGGEFFITLSDGTRLWMNASSVIRFPTAFTGATRVVELEGEAYFEVAEDKAHPFEVKMGDRSVQVLGTAFNVMAYSDEASMITTLVEGAVKVSSADRSSKILNPGQHAVIHHQAPGIEVETADVEEETAWKNGRTYFNGADVAQIMRQVSRWYNVDVRYEGEVRQLKFTCTVSRKDKLSKLLQLLEMTGTVHFSMEGNVIVVRS</sequence>
<dbReference type="InterPro" id="IPR032508">
    <property type="entry name" value="FecR_C"/>
</dbReference>
<proteinExistence type="predicted"/>
<dbReference type="KEGG" id="fln:FLA_6092"/>
<name>A0A173MRR9_9BACT</name>
<dbReference type="STRING" id="477680.SAMN05421788_1011468"/>
<keyword evidence="1" id="KW-1133">Transmembrane helix</keyword>
<dbReference type="InterPro" id="IPR012373">
    <property type="entry name" value="Ferrdict_sens_TM"/>
</dbReference>
<dbReference type="Pfam" id="PF16344">
    <property type="entry name" value="FecR_C"/>
    <property type="match status" value="1"/>
</dbReference>
<dbReference type="RefSeq" id="WP_076377061.1">
    <property type="nucleotide sequence ID" value="NZ_AP017422.1"/>
</dbReference>
<evidence type="ECO:0000259" key="2">
    <source>
        <dbReference type="Pfam" id="PF04773"/>
    </source>
</evidence>
<dbReference type="PANTHER" id="PTHR30273:SF2">
    <property type="entry name" value="PROTEIN FECR"/>
    <property type="match status" value="1"/>
</dbReference>
<evidence type="ECO:0000259" key="3">
    <source>
        <dbReference type="Pfam" id="PF16344"/>
    </source>
</evidence>
<dbReference type="AlphaFoldDB" id="A0A173MRR9"/>
<feature type="transmembrane region" description="Helical" evidence="1">
    <location>
        <begin position="89"/>
        <end position="107"/>
    </location>
</feature>
<evidence type="ECO:0000313" key="4">
    <source>
        <dbReference type="EMBL" id="SIS82995.1"/>
    </source>
</evidence>
<dbReference type="Pfam" id="PF04773">
    <property type="entry name" value="FecR"/>
    <property type="match status" value="1"/>
</dbReference>
<dbReference type="OrthoDB" id="1099963at2"/>
<evidence type="ECO:0000256" key="1">
    <source>
        <dbReference type="SAM" id="Phobius"/>
    </source>
</evidence>
<keyword evidence="1" id="KW-0812">Transmembrane</keyword>
<feature type="domain" description="Protein FecR C-terminal" evidence="3">
    <location>
        <begin position="322"/>
        <end position="389"/>
    </location>
</feature>
<dbReference type="InterPro" id="IPR006860">
    <property type="entry name" value="FecR"/>
</dbReference>
<dbReference type="Gene3D" id="2.60.120.1440">
    <property type="match status" value="1"/>
</dbReference>
<reference evidence="5" key="1">
    <citation type="submission" date="2017-01" db="EMBL/GenBank/DDBJ databases">
        <authorList>
            <person name="Varghese N."/>
            <person name="Submissions S."/>
        </authorList>
    </citation>
    <scope>NUCLEOTIDE SEQUENCE [LARGE SCALE GENOMIC DNA]</scope>
    <source>
        <strain evidence="5">DSM 21054</strain>
    </source>
</reference>
<evidence type="ECO:0000313" key="5">
    <source>
        <dbReference type="Proteomes" id="UP000186917"/>
    </source>
</evidence>
<protein>
    <submittedName>
        <fullName evidence="4">FecR family protein</fullName>
    </submittedName>
</protein>
<keyword evidence="1" id="KW-0472">Membrane</keyword>
<feature type="domain" description="FecR protein" evidence="2">
    <location>
        <begin position="184"/>
        <end position="278"/>
    </location>
</feature>
<accession>A0A173MRR9</accession>
<dbReference type="Proteomes" id="UP000186917">
    <property type="component" value="Unassembled WGS sequence"/>
</dbReference>
<dbReference type="GO" id="GO:0016989">
    <property type="term" value="F:sigma factor antagonist activity"/>
    <property type="evidence" value="ECO:0007669"/>
    <property type="project" value="TreeGrafter"/>
</dbReference>
<organism evidence="4 5">
    <name type="scientific">Filimonas lacunae</name>
    <dbReference type="NCBI Taxonomy" id="477680"/>
    <lineage>
        <taxon>Bacteria</taxon>
        <taxon>Pseudomonadati</taxon>
        <taxon>Bacteroidota</taxon>
        <taxon>Chitinophagia</taxon>
        <taxon>Chitinophagales</taxon>
        <taxon>Chitinophagaceae</taxon>
        <taxon>Filimonas</taxon>
    </lineage>
</organism>
<dbReference type="FunFam" id="2.60.120.1440:FF:000001">
    <property type="entry name" value="Putative anti-sigma factor"/>
    <property type="match status" value="1"/>
</dbReference>